<proteinExistence type="predicted"/>
<comment type="caution">
    <text evidence="2">The sequence shown here is derived from an EMBL/GenBank/DDBJ whole genome shotgun (WGS) entry which is preliminary data.</text>
</comment>
<protein>
    <recommendedName>
        <fullName evidence="4">Bacterial surface antigen (D15) domain-containing protein</fullName>
    </recommendedName>
</protein>
<feature type="signal peptide" evidence="1">
    <location>
        <begin position="1"/>
        <end position="19"/>
    </location>
</feature>
<accession>A0ABP8HE76</accession>
<evidence type="ECO:0008006" key="4">
    <source>
        <dbReference type="Google" id="ProtNLM"/>
    </source>
</evidence>
<dbReference type="RefSeq" id="WP_345257027.1">
    <property type="nucleotide sequence ID" value="NZ_BAABGY010000011.1"/>
</dbReference>
<dbReference type="EMBL" id="BAABGY010000011">
    <property type="protein sequence ID" value="GAA4338154.1"/>
    <property type="molecule type" value="Genomic_DNA"/>
</dbReference>
<dbReference type="Proteomes" id="UP001501725">
    <property type="component" value="Unassembled WGS sequence"/>
</dbReference>
<keyword evidence="1" id="KW-0732">Signal</keyword>
<keyword evidence="3" id="KW-1185">Reference proteome</keyword>
<evidence type="ECO:0000313" key="2">
    <source>
        <dbReference type="EMBL" id="GAA4338154.1"/>
    </source>
</evidence>
<sequence length="384" mass="44900">MKKLLLLLALAAGTTPLFAQVEAPRLSRSEAIFNTPAPNTLKHRFHFALGSGNLMAIEVTDPRQLQQLNDLDSLFRAVWTTLQPFTDSLRKPLVSRRIDYVMNRVETRIRLLEHPQQGLQFRIRGADTAQVKVEQDTLRIRLFTLDTLRDPKRIRLYTSEPSYVYEQPYYVTLYLNQVTDVENLSPADLHWALNHLKEELGSNLTKQVPGYSMLYAFYDVTRRRKITPVDPMRFSYRKRSYFNPYVQVGLQFVRGAWAPSTAAGFELTRNVRETRQVHWRLYWEPHFFFNRGEKGALITDRNDFVTFAYTDKEYTTDRKSIRFSTHLTVGYLVRRAGPWLKPGTVKISVPSAIIWKQLHLEPEFWFNDLFKGFSPSLKLTIPFD</sequence>
<reference evidence="3" key="1">
    <citation type="journal article" date="2019" name="Int. J. Syst. Evol. Microbiol.">
        <title>The Global Catalogue of Microorganisms (GCM) 10K type strain sequencing project: providing services to taxonomists for standard genome sequencing and annotation.</title>
        <authorList>
            <consortium name="The Broad Institute Genomics Platform"/>
            <consortium name="The Broad Institute Genome Sequencing Center for Infectious Disease"/>
            <person name="Wu L."/>
            <person name="Ma J."/>
        </authorList>
    </citation>
    <scope>NUCLEOTIDE SEQUENCE [LARGE SCALE GENOMIC DNA]</scope>
    <source>
        <strain evidence="3">JCM 17919</strain>
    </source>
</reference>
<gene>
    <name evidence="2" type="ORF">GCM10023184_34390</name>
</gene>
<feature type="chain" id="PRO_5046141323" description="Bacterial surface antigen (D15) domain-containing protein" evidence="1">
    <location>
        <begin position="20"/>
        <end position="384"/>
    </location>
</feature>
<organism evidence="2 3">
    <name type="scientific">Flaviaesturariibacter amylovorans</name>
    <dbReference type="NCBI Taxonomy" id="1084520"/>
    <lineage>
        <taxon>Bacteria</taxon>
        <taxon>Pseudomonadati</taxon>
        <taxon>Bacteroidota</taxon>
        <taxon>Chitinophagia</taxon>
        <taxon>Chitinophagales</taxon>
        <taxon>Chitinophagaceae</taxon>
        <taxon>Flaviaestuariibacter</taxon>
    </lineage>
</organism>
<name>A0ABP8HE76_9BACT</name>
<evidence type="ECO:0000256" key="1">
    <source>
        <dbReference type="SAM" id="SignalP"/>
    </source>
</evidence>
<evidence type="ECO:0000313" key="3">
    <source>
        <dbReference type="Proteomes" id="UP001501725"/>
    </source>
</evidence>